<dbReference type="Proteomes" id="UP000448867">
    <property type="component" value="Unassembled WGS sequence"/>
</dbReference>
<organism evidence="2 3">
    <name type="scientific">Metabacillus lacus</name>
    <dbReference type="NCBI Taxonomy" id="1983721"/>
    <lineage>
        <taxon>Bacteria</taxon>
        <taxon>Bacillati</taxon>
        <taxon>Bacillota</taxon>
        <taxon>Bacilli</taxon>
        <taxon>Bacillales</taxon>
        <taxon>Bacillaceae</taxon>
        <taxon>Metabacillus</taxon>
    </lineage>
</organism>
<evidence type="ECO:0000313" key="3">
    <source>
        <dbReference type="Proteomes" id="UP000448867"/>
    </source>
</evidence>
<feature type="compositionally biased region" description="Basic and acidic residues" evidence="1">
    <location>
        <begin position="27"/>
        <end position="54"/>
    </location>
</feature>
<reference evidence="2 3" key="1">
    <citation type="submission" date="2019-11" db="EMBL/GenBank/DDBJ databases">
        <title>Bacillus lacus genome.</title>
        <authorList>
            <person name="Allen C.J."/>
            <person name="Newman J.D."/>
        </authorList>
    </citation>
    <scope>NUCLEOTIDE SEQUENCE [LARGE SCALE GENOMIC DNA]</scope>
    <source>
        <strain evidence="2 3">KCTC 33946</strain>
    </source>
</reference>
<name>A0A7X2J1U4_9BACI</name>
<accession>A0A7X2J1U4</accession>
<protein>
    <submittedName>
        <fullName evidence="2">YfhD family protein</fullName>
    </submittedName>
</protein>
<dbReference type="InterPro" id="IPR025435">
    <property type="entry name" value="YfhD-like"/>
</dbReference>
<dbReference type="AlphaFoldDB" id="A0A7X2J1U4"/>
<gene>
    <name evidence="2" type="ORF">GJU40_17360</name>
</gene>
<dbReference type="Pfam" id="PF14151">
    <property type="entry name" value="YfhD"/>
    <property type="match status" value="1"/>
</dbReference>
<evidence type="ECO:0000256" key="1">
    <source>
        <dbReference type="SAM" id="MobiDB-lite"/>
    </source>
</evidence>
<proteinExistence type="predicted"/>
<keyword evidence="3" id="KW-1185">Reference proteome</keyword>
<dbReference type="EMBL" id="WKKI01000050">
    <property type="protein sequence ID" value="MRX73906.1"/>
    <property type="molecule type" value="Genomic_DNA"/>
</dbReference>
<sequence length="54" mass="6019">MLAKDRKAKLPQVPENQKIQPDGIDEEFSKELADHDDVEAQARASAADERVKGE</sequence>
<feature type="region of interest" description="Disordered" evidence="1">
    <location>
        <begin position="1"/>
        <end position="54"/>
    </location>
</feature>
<evidence type="ECO:0000313" key="2">
    <source>
        <dbReference type="EMBL" id="MRX73906.1"/>
    </source>
</evidence>
<comment type="caution">
    <text evidence="2">The sequence shown here is derived from an EMBL/GenBank/DDBJ whole genome shotgun (WGS) entry which is preliminary data.</text>
</comment>